<organism evidence="1 2">
    <name type="scientific">Pseudomonas sediminis</name>
    <dbReference type="NCBI Taxonomy" id="1691904"/>
    <lineage>
        <taxon>Bacteria</taxon>
        <taxon>Pseudomonadati</taxon>
        <taxon>Pseudomonadota</taxon>
        <taxon>Gammaproteobacteria</taxon>
        <taxon>Pseudomonadales</taxon>
        <taxon>Pseudomonadaceae</taxon>
        <taxon>Pseudomonas</taxon>
    </lineage>
</organism>
<dbReference type="EMBL" id="NIQU01000002">
    <property type="protein sequence ID" value="PIA70654.1"/>
    <property type="molecule type" value="Genomic_DNA"/>
</dbReference>
<comment type="caution">
    <text evidence="1">The sequence shown here is derived from an EMBL/GenBank/DDBJ whole genome shotgun (WGS) entry which is preliminary data.</text>
</comment>
<accession>A0A2G5FRV6</accession>
<name>A0A2G5FRV6_9PSED</name>
<gene>
    <name evidence="1" type="ORF">CDO35_06570</name>
</gene>
<dbReference type="RefSeq" id="WP_099523150.1">
    <property type="nucleotide sequence ID" value="NZ_NIQU01000002.1"/>
</dbReference>
<reference evidence="2" key="1">
    <citation type="submission" date="2017-06" db="EMBL/GenBank/DDBJ databases">
        <authorList>
            <person name="Rastogi G."/>
            <person name="Vaishampayan P."/>
            <person name="Seuylemezian A."/>
        </authorList>
    </citation>
    <scope>NUCLEOTIDE SEQUENCE [LARGE SCALE GENOMIC DNA]</scope>
    <source>
        <strain evidence="2">PI11</strain>
    </source>
</reference>
<protein>
    <submittedName>
        <fullName evidence="1">Uncharacterized protein</fullName>
    </submittedName>
</protein>
<dbReference type="Proteomes" id="UP000229504">
    <property type="component" value="Unassembled WGS sequence"/>
</dbReference>
<dbReference type="AlphaFoldDB" id="A0A2G5FRV6"/>
<sequence>MSDIDYPYSQGDRLEERNTYFYSQYHGAAFFQAWRASRQAALMQLPPAQAVPLPVAAERNEHPVDTAALLADLLHAAADAPGKRRLAERLLQRFEVSKRLHRRYDANFKAVADSGYDDLDLYLQFAALCLHQAEQPGALPFLNGLLKVIDSLISILPRLSQPRGAQLAWLIAAEQDWVARIASQANVELAP</sequence>
<evidence type="ECO:0000313" key="1">
    <source>
        <dbReference type="EMBL" id="PIA70654.1"/>
    </source>
</evidence>
<evidence type="ECO:0000313" key="2">
    <source>
        <dbReference type="Proteomes" id="UP000229504"/>
    </source>
</evidence>
<proteinExistence type="predicted"/>